<protein>
    <recommendedName>
        <fullName evidence="3">U1-type domain-containing protein</fullName>
    </recommendedName>
</protein>
<feature type="region of interest" description="Disordered" evidence="2">
    <location>
        <begin position="305"/>
        <end position="332"/>
    </location>
</feature>
<feature type="compositionally biased region" description="Basic residues" evidence="2">
    <location>
        <begin position="86"/>
        <end position="98"/>
    </location>
</feature>
<dbReference type="Gene3D" id="3.30.160.60">
    <property type="entry name" value="Classic Zinc Finger"/>
    <property type="match status" value="1"/>
</dbReference>
<dbReference type="GO" id="GO:0008270">
    <property type="term" value="F:zinc ion binding"/>
    <property type="evidence" value="ECO:0007669"/>
    <property type="project" value="InterPro"/>
</dbReference>
<dbReference type="InterPro" id="IPR032446">
    <property type="entry name" value="SCAPER_N"/>
</dbReference>
<accession>A0A8S4PZ42</accession>
<feature type="compositionally biased region" description="Polar residues" evidence="2">
    <location>
        <begin position="28"/>
        <end position="51"/>
    </location>
</feature>
<feature type="compositionally biased region" description="Polar residues" evidence="2">
    <location>
        <begin position="380"/>
        <end position="403"/>
    </location>
</feature>
<dbReference type="InterPro" id="IPR036236">
    <property type="entry name" value="Znf_C2H2_sf"/>
</dbReference>
<feature type="coiled-coil region" evidence="1">
    <location>
        <begin position="876"/>
        <end position="903"/>
    </location>
</feature>
<feature type="compositionally biased region" description="Basic and acidic residues" evidence="2">
    <location>
        <begin position="508"/>
        <end position="517"/>
    </location>
</feature>
<keyword evidence="1" id="KW-0175">Coiled coil</keyword>
<organism evidence="4 5">
    <name type="scientific">Owenia fusiformis</name>
    <name type="common">Polychaete worm</name>
    <dbReference type="NCBI Taxonomy" id="6347"/>
    <lineage>
        <taxon>Eukaryota</taxon>
        <taxon>Metazoa</taxon>
        <taxon>Spiralia</taxon>
        <taxon>Lophotrochozoa</taxon>
        <taxon>Annelida</taxon>
        <taxon>Polychaeta</taxon>
        <taxon>Sedentaria</taxon>
        <taxon>Canalipalpata</taxon>
        <taxon>Sabellida</taxon>
        <taxon>Oweniida</taxon>
        <taxon>Oweniidae</taxon>
        <taxon>Owenia</taxon>
    </lineage>
</organism>
<dbReference type="Pfam" id="PF16501">
    <property type="entry name" value="SCAPER_N"/>
    <property type="match status" value="1"/>
</dbReference>
<dbReference type="Proteomes" id="UP000749559">
    <property type="component" value="Unassembled WGS sequence"/>
</dbReference>
<feature type="region of interest" description="Disordered" evidence="2">
    <location>
        <begin position="665"/>
        <end position="708"/>
    </location>
</feature>
<evidence type="ECO:0000259" key="3">
    <source>
        <dbReference type="SMART" id="SM00451"/>
    </source>
</evidence>
<proteinExistence type="predicted"/>
<dbReference type="Pfam" id="PF12874">
    <property type="entry name" value="zf-met"/>
    <property type="match status" value="1"/>
</dbReference>
<feature type="compositionally biased region" description="Basic and acidic residues" evidence="2">
    <location>
        <begin position="440"/>
        <end position="449"/>
    </location>
</feature>
<feature type="compositionally biased region" description="Basic and acidic residues" evidence="2">
    <location>
        <begin position="52"/>
        <end position="66"/>
    </location>
</feature>
<feature type="region of interest" description="Disordered" evidence="2">
    <location>
        <begin position="247"/>
        <end position="266"/>
    </location>
</feature>
<reference evidence="4" key="1">
    <citation type="submission" date="2022-03" db="EMBL/GenBank/DDBJ databases">
        <authorList>
            <person name="Martin C."/>
        </authorList>
    </citation>
    <scope>NUCLEOTIDE SEQUENCE</scope>
</reference>
<evidence type="ECO:0000256" key="2">
    <source>
        <dbReference type="SAM" id="MobiDB-lite"/>
    </source>
</evidence>
<feature type="region of interest" description="Disordered" evidence="2">
    <location>
        <begin position="1"/>
        <end position="110"/>
    </location>
</feature>
<dbReference type="OrthoDB" id="71500at2759"/>
<feature type="region of interest" description="Disordered" evidence="2">
    <location>
        <begin position="839"/>
        <end position="875"/>
    </location>
</feature>
<feature type="compositionally biased region" description="Basic and acidic residues" evidence="2">
    <location>
        <begin position="691"/>
        <end position="703"/>
    </location>
</feature>
<evidence type="ECO:0000313" key="5">
    <source>
        <dbReference type="Proteomes" id="UP000749559"/>
    </source>
</evidence>
<evidence type="ECO:0000313" key="4">
    <source>
        <dbReference type="EMBL" id="CAH1796803.1"/>
    </source>
</evidence>
<feature type="coiled-coil region" evidence="1">
    <location>
        <begin position="562"/>
        <end position="611"/>
    </location>
</feature>
<sequence length="1562" mass="176571">MSESRRKRYGPGPRNRSNSGDQFHKNSPGPSKNSKNKMNNGQAKPTVTRQASQDHVRKIVQEEGRTARNLIAYNVPVEEEEPGYRWKQRSRSTSKRSPSRGNKSRSGYPLTASLSFTEPLMVVTSQDPPVVLSTPPVAHLKQLSMDNVTTDTDSRPSSVASGPRKGDLRARYWAFLFDNLQRAVDEIYQTCEADESELECKEVIMMLEQCTKDFKSLISRIHIMKDYENAKEGSKPTSLAWELRKTTSPGKGLTSEHRDRCTPSPTVQKSLNFSGQNTLTINPSHVLLTKLQGNSWADKVKGTLTKPEILQPPPPQLSPRAGEPPHHAHKPSVTKLKLDEVALSEDSEGWETVHSKKQVKNAKNSPTQKVNPKGKFRSPRVQTTQKQSSSGYSQSRTQPNGQNRNKKSSVDNHQRIDRTMSSSSQPDSNTNATKNGNKIDTFKRSHSDSGEVPLSPSPHPSVDKTSQNFAWVVPRSPHTGKTPRSMAQSGVTAIDVSPMHSPGRRSRSSRDSDKENKPDIHIEEFLNDVQQHNAQEELFKRRDEICVEESSDEISEEEEVLATRIETEYENVLDDQSQVEEELEEMQNRALESAIQQEEDLNKAIEKEENEEIIVDTEPESDLGSTLNTTLGSSVTSVNWENMLADYEKRAQSGMSVWSDMVEDEDFEQRTPGRGVHMHEKLSSPSRKRSKNEARRRAEEKQAKAQQLRGKLLMEKSDRMKELYKKVEEIQACKEELLRQRRMSMDRKLARAESKRQLQLQQKVRRAHEEETKANEIAFINTLEAQNKRHEILSKHQDVQARLMDIQEERQRKQEEKAAKEAAVEERRKALEAERQARLHEMQQKRKQRDTVFEQRQMEREKVRQQAKTAKDRDREERIAALNAQHEANIKELQKKIQLKQDESARRHNENLQQIREKAFEMSILRHSSDDHNDAPKLVPYDRKKLCAVCNVLISSEVFLLSHLRGKKHQQALKDNWPKTKEPSKSDIERFNLKNIIDAPQDKPDPQVVLEKERQKALKKRCKKLRQRMTLRGQEFENSVQAKKQTMETENKAKIGKLVKELTRHLSSQGTGPWPQNRVSALDRALGEIKRVMEKKVPGDQIAVKIAGGLTTLTRILMLSMTTSPASPAVIPTKSLVNTSDVMRHVCASCYDNCHYMLFSNKLATVIDILVSQLNILIPESFSSDLLGNSGNSSGGGDIQRLPSNPLATSLLNLLATVLLCLSKHISGGHATEVGASKHIISSSGHAADVGASGDAFISRSTDIISYIISNGIVDKLTQYFSNVRGPVDGDVQGANFLLHSLNLLTAITRVSAVRRNNIFEKSRIEDTSQLISTLRVTELVGIVSLMYGMLLHSGAPARGDNTPPELPTPTLNVTISGIKMLNHIAALDLCMLQEALGEEGTSLQFRHIASYLIWYCCQRECEDLLHEVIVCVGHFSALCNDNQLFIQSGQPPTVLQQLCSLPFQYFSDRRLTNVLFPSLIACCYDNEPNTLILQQELSCSLLANFLEGKILESQQEKLLPVTTLKQREKWQIESERMDLSARFPIHLWTDAYNYFHQSGTP</sequence>
<evidence type="ECO:0000256" key="1">
    <source>
        <dbReference type="SAM" id="Coils"/>
    </source>
</evidence>
<dbReference type="PANTHER" id="PTHR31434:SF2">
    <property type="entry name" value="S PHASE CYCLIN A-ASSOCIATED PROTEIN IN THE ENDOPLASMIC RETICULUM"/>
    <property type="match status" value="1"/>
</dbReference>
<dbReference type="InterPro" id="IPR003604">
    <property type="entry name" value="Matrin/U1-like-C_Znf_C2H2"/>
</dbReference>
<feature type="compositionally biased region" description="Polar residues" evidence="2">
    <location>
        <begin position="361"/>
        <end position="370"/>
    </location>
</feature>
<dbReference type="GO" id="GO:0003676">
    <property type="term" value="F:nucleic acid binding"/>
    <property type="evidence" value="ECO:0007669"/>
    <property type="project" value="InterPro"/>
</dbReference>
<feature type="compositionally biased region" description="Basic and acidic residues" evidence="2">
    <location>
        <begin position="408"/>
        <end position="418"/>
    </location>
</feature>
<dbReference type="PANTHER" id="PTHR31434">
    <property type="entry name" value="S PHASE CYCLIN A-ASSOCIATED PROTEIN IN THE ENDOPLASMIC RETICULUM"/>
    <property type="match status" value="1"/>
</dbReference>
<name>A0A8S4PZ42_OWEFU</name>
<feature type="domain" description="U1-type" evidence="3">
    <location>
        <begin position="942"/>
        <end position="976"/>
    </location>
</feature>
<dbReference type="EMBL" id="CAIIXF020000010">
    <property type="protein sequence ID" value="CAH1796803.1"/>
    <property type="molecule type" value="Genomic_DNA"/>
</dbReference>
<comment type="caution">
    <text evidence="4">The sequence shown here is derived from an EMBL/GenBank/DDBJ whole genome shotgun (WGS) entry which is preliminary data.</text>
</comment>
<feature type="compositionally biased region" description="Polar residues" evidence="2">
    <location>
        <begin position="419"/>
        <end position="438"/>
    </location>
</feature>
<dbReference type="InterPro" id="IPR013087">
    <property type="entry name" value="Znf_C2H2_type"/>
</dbReference>
<dbReference type="SUPFAM" id="SSF57667">
    <property type="entry name" value="beta-beta-alpha zinc fingers"/>
    <property type="match status" value="1"/>
</dbReference>
<keyword evidence="5" id="KW-1185">Reference proteome</keyword>
<feature type="region of interest" description="Disordered" evidence="2">
    <location>
        <begin position="347"/>
        <end position="517"/>
    </location>
</feature>
<gene>
    <name evidence="4" type="ORF">OFUS_LOCUS21174</name>
</gene>
<dbReference type="SMART" id="SM00451">
    <property type="entry name" value="ZnF_U1"/>
    <property type="match status" value="1"/>
</dbReference>